<gene>
    <name evidence="1" type="ORF">E6W36_10570</name>
</gene>
<reference evidence="2" key="1">
    <citation type="submission" date="2019-04" db="EMBL/GenBank/DDBJ databases">
        <title>Complete genome sequence of Sphingomonas sp. W1-2-3.</title>
        <authorList>
            <person name="Im W.T."/>
        </authorList>
    </citation>
    <scope>NUCLEOTIDE SEQUENCE [LARGE SCALE GENOMIC DNA]</scope>
    <source>
        <strain evidence="2">W1-2-3</strain>
    </source>
</reference>
<dbReference type="KEGG" id="hgn:E6W36_10570"/>
<protein>
    <submittedName>
        <fullName evidence="1">Uncharacterized protein</fullName>
    </submittedName>
</protein>
<accession>A0A4D7CBL6</accession>
<dbReference type="AlphaFoldDB" id="A0A4D7CBL6"/>
<evidence type="ECO:0000313" key="2">
    <source>
        <dbReference type="Proteomes" id="UP000298714"/>
    </source>
</evidence>
<proteinExistence type="predicted"/>
<dbReference type="Proteomes" id="UP000298714">
    <property type="component" value="Chromosome"/>
</dbReference>
<sequence>MPFNKLAIGAAEAIVAFGIAVLFVADPAHAGAVALAAILLKHVGQHAMSPAPARRRTHE</sequence>
<dbReference type="EMBL" id="CP039704">
    <property type="protein sequence ID" value="QCI79816.1"/>
    <property type="molecule type" value="Genomic_DNA"/>
</dbReference>
<keyword evidence="2" id="KW-1185">Reference proteome</keyword>
<name>A0A4D7CBL6_9SPHN</name>
<organism evidence="1 2">
    <name type="scientific">Hankyongella ginsenosidimutans</name>
    <dbReference type="NCBI Taxonomy" id="1763828"/>
    <lineage>
        <taxon>Bacteria</taxon>
        <taxon>Pseudomonadati</taxon>
        <taxon>Pseudomonadota</taxon>
        <taxon>Alphaproteobacteria</taxon>
        <taxon>Sphingomonadales</taxon>
        <taxon>Sphingomonadaceae</taxon>
        <taxon>Hankyongella</taxon>
    </lineage>
</organism>
<dbReference type="RefSeq" id="WP_222872638.1">
    <property type="nucleotide sequence ID" value="NZ_CP039704.1"/>
</dbReference>
<evidence type="ECO:0000313" key="1">
    <source>
        <dbReference type="EMBL" id="QCI79816.1"/>
    </source>
</evidence>